<protein>
    <submittedName>
        <fullName evidence="1">Uncharacterized protein</fullName>
    </submittedName>
</protein>
<evidence type="ECO:0000313" key="2">
    <source>
        <dbReference type="Proteomes" id="UP000008177"/>
    </source>
</evidence>
<dbReference type="AlphaFoldDB" id="G2YYN8"/>
<accession>G2YYN8</accession>
<dbReference type="InParanoid" id="G2YYN8"/>
<dbReference type="EMBL" id="FQ790362">
    <property type="protein sequence ID" value="CCD56736.1"/>
    <property type="molecule type" value="Genomic_DNA"/>
</dbReference>
<gene>
    <name evidence="1" type="ORF">BofuT4_uP139980.1</name>
</gene>
<evidence type="ECO:0000313" key="1">
    <source>
        <dbReference type="EMBL" id="CCD56736.1"/>
    </source>
</evidence>
<sequence>MEEVETKCQNSFTFHEFVSLDLNSRVCSKEHLHSPMQLPALSIVGINYMENCSRIFDRRNQ</sequence>
<name>G2YYN8_BOTF4</name>
<dbReference type="HOGENOM" id="CLU_2922402_0_0_1"/>
<proteinExistence type="predicted"/>
<dbReference type="Proteomes" id="UP000008177">
    <property type="component" value="Unplaced contigs"/>
</dbReference>
<reference evidence="2" key="1">
    <citation type="journal article" date="2011" name="PLoS Genet.">
        <title>Genomic analysis of the necrotrophic fungal pathogens Sclerotinia sclerotiorum and Botrytis cinerea.</title>
        <authorList>
            <person name="Amselem J."/>
            <person name="Cuomo C.A."/>
            <person name="van Kan J.A."/>
            <person name="Viaud M."/>
            <person name="Benito E.P."/>
            <person name="Couloux A."/>
            <person name="Coutinho P.M."/>
            <person name="de Vries R.P."/>
            <person name="Dyer P.S."/>
            <person name="Fillinger S."/>
            <person name="Fournier E."/>
            <person name="Gout L."/>
            <person name="Hahn M."/>
            <person name="Kohn L."/>
            <person name="Lapalu N."/>
            <person name="Plummer K.M."/>
            <person name="Pradier J.M."/>
            <person name="Quevillon E."/>
            <person name="Sharon A."/>
            <person name="Simon A."/>
            <person name="ten Have A."/>
            <person name="Tudzynski B."/>
            <person name="Tudzynski P."/>
            <person name="Wincker P."/>
            <person name="Andrew M."/>
            <person name="Anthouard V."/>
            <person name="Beever R.E."/>
            <person name="Beffa R."/>
            <person name="Benoit I."/>
            <person name="Bouzid O."/>
            <person name="Brault B."/>
            <person name="Chen Z."/>
            <person name="Choquer M."/>
            <person name="Collemare J."/>
            <person name="Cotton P."/>
            <person name="Danchin E.G."/>
            <person name="Da Silva C."/>
            <person name="Gautier A."/>
            <person name="Giraud C."/>
            <person name="Giraud T."/>
            <person name="Gonzalez C."/>
            <person name="Grossetete S."/>
            <person name="Guldener U."/>
            <person name="Henrissat B."/>
            <person name="Howlett B.J."/>
            <person name="Kodira C."/>
            <person name="Kretschmer M."/>
            <person name="Lappartient A."/>
            <person name="Leroch M."/>
            <person name="Levis C."/>
            <person name="Mauceli E."/>
            <person name="Neuveglise C."/>
            <person name="Oeser B."/>
            <person name="Pearson M."/>
            <person name="Poulain J."/>
            <person name="Poussereau N."/>
            <person name="Quesneville H."/>
            <person name="Rascle C."/>
            <person name="Schumacher J."/>
            <person name="Segurens B."/>
            <person name="Sexton A."/>
            <person name="Silva E."/>
            <person name="Sirven C."/>
            <person name="Soanes D.M."/>
            <person name="Talbot N.J."/>
            <person name="Templeton M."/>
            <person name="Yandava C."/>
            <person name="Yarden O."/>
            <person name="Zeng Q."/>
            <person name="Rollins J.A."/>
            <person name="Lebrun M.H."/>
            <person name="Dickman M."/>
        </authorList>
    </citation>
    <scope>NUCLEOTIDE SEQUENCE [LARGE SCALE GENOMIC DNA]</scope>
    <source>
        <strain evidence="2">T4</strain>
    </source>
</reference>
<organism evidence="1 2">
    <name type="scientific">Botryotinia fuckeliana (strain T4)</name>
    <name type="common">Noble rot fungus</name>
    <name type="synonym">Botrytis cinerea</name>
    <dbReference type="NCBI Taxonomy" id="999810"/>
    <lineage>
        <taxon>Eukaryota</taxon>
        <taxon>Fungi</taxon>
        <taxon>Dikarya</taxon>
        <taxon>Ascomycota</taxon>
        <taxon>Pezizomycotina</taxon>
        <taxon>Leotiomycetes</taxon>
        <taxon>Helotiales</taxon>
        <taxon>Sclerotiniaceae</taxon>
        <taxon>Botrytis</taxon>
    </lineage>
</organism>